<evidence type="ECO:0000256" key="1">
    <source>
        <dbReference type="SAM" id="MobiDB-lite"/>
    </source>
</evidence>
<feature type="compositionally biased region" description="Low complexity" evidence="1">
    <location>
        <begin position="798"/>
        <end position="824"/>
    </location>
</feature>
<dbReference type="AlphaFoldDB" id="A0A250WQ90"/>
<dbReference type="EMBL" id="BEGY01000001">
    <property type="protein sequence ID" value="GAX72859.1"/>
    <property type="molecule type" value="Genomic_DNA"/>
</dbReference>
<evidence type="ECO:0000313" key="3">
    <source>
        <dbReference type="Proteomes" id="UP000232323"/>
    </source>
</evidence>
<name>A0A250WQ90_9CHLO</name>
<protein>
    <submittedName>
        <fullName evidence="2">Uncharacterized protein</fullName>
    </submittedName>
</protein>
<sequence length="939" mass="104149">MFGDLSLQGITKGPREPKAPRRPVKFWAPLNEWWRSYLSTSDKKPHTAEVQIWYNENAHVVWSELERPTWKETRIHAKCLRSTEQVKNYFRDYRARRQHKDCGSGSSNGVPLLLSSSRLNIATLKSKHHIGELPQQLAQDFSSTVILQNDLVVGLSSGASSHPDSPPTASALQYSTCDILQHKKQTCSPNINPSSPSGARAPTHAVLITSGDTTHQAGPLALSSASRMNKKSGDTLNCPSSSMRAMYEAAKYFQEGKFQSHPSEGAHGEASSAMQIKLEAGNLQYLDTQSKRRNTTGQIPPVVHPKLPQSSCSNLHFNASLFQHRPSLRRASTPPFLGGVQPQPLLSTSGTLHHDQHPRLKLYVKQEENDRHWGSPMGENSTTAQRIFEAGGLEEPTMHALNLSSSPDIVTEDVTMGYPVVDPRGRPLRQDTHSLSPLYRSSPALSTHEVRHHSFTSTSCTFQSSRYGTSMPTRLSRFSHATEEGGHVLGNDFFSSERQYIQDQVHLHNDTVHRRSEISLTSDAPWDSYSLHLQTNTQHVHNHIQQFQEQDQKQLRPKSAFASLRTEGHQLNKEDEEVLDSPFLSEQMATRFLPPQTFFGQPVTSGHIRERPAMRAMLSLPAIPAGVKSAPMHVHGGGSVQLPLNSLTSDALQEQQWMRSSQRSSDLQPHCSSTSEHRKREGEEHLAPHLEQLRVNSQALSFSSQNMNRHGSATGQQGHMEYRGTGTRSQEAAPFSTEHQLWEPHLQDLAPVTLLPCRASTEREHLPSRAQQLYVNKDDEVLDILNWFPQHDCTAFGSQSSVPSAVAPGASSSSTHTTTSESSSNPQAGLQQQCPRRDQGKAPAMPRTNDLYLGHEHQATSAYPPYTSDSRPPKLCLEADGHSNNDRYMSETADVDLQSPDMALMSSELLSGLGWEVDGHGITPPWMMLGVSGTAESPR</sequence>
<dbReference type="Proteomes" id="UP000232323">
    <property type="component" value="Unassembled WGS sequence"/>
</dbReference>
<proteinExistence type="predicted"/>
<feature type="region of interest" description="Disordered" evidence="1">
    <location>
        <begin position="653"/>
        <end position="684"/>
    </location>
</feature>
<feature type="region of interest" description="Disordered" evidence="1">
    <location>
        <begin position="705"/>
        <end position="735"/>
    </location>
</feature>
<feature type="compositionally biased region" description="Polar residues" evidence="1">
    <location>
        <begin position="653"/>
        <end position="674"/>
    </location>
</feature>
<gene>
    <name evidence="2" type="ORF">CEUSTIGMA_g314.t1</name>
</gene>
<feature type="region of interest" description="Disordered" evidence="1">
    <location>
        <begin position="420"/>
        <end position="440"/>
    </location>
</feature>
<reference evidence="2 3" key="1">
    <citation type="submission" date="2017-08" db="EMBL/GenBank/DDBJ databases">
        <title>Acidophilic green algal genome provides insights into adaptation to an acidic environment.</title>
        <authorList>
            <person name="Hirooka S."/>
            <person name="Hirose Y."/>
            <person name="Kanesaki Y."/>
            <person name="Higuchi S."/>
            <person name="Fujiwara T."/>
            <person name="Onuma R."/>
            <person name="Era A."/>
            <person name="Ohbayashi R."/>
            <person name="Uzuka A."/>
            <person name="Nozaki H."/>
            <person name="Yoshikawa H."/>
            <person name="Miyagishima S.Y."/>
        </authorList>
    </citation>
    <scope>NUCLEOTIDE SEQUENCE [LARGE SCALE GENOMIC DNA]</scope>
    <source>
        <strain evidence="2 3">NIES-2499</strain>
    </source>
</reference>
<dbReference type="OrthoDB" id="549613at2759"/>
<feature type="compositionally biased region" description="Basic and acidic residues" evidence="1">
    <location>
        <begin position="877"/>
        <end position="886"/>
    </location>
</feature>
<evidence type="ECO:0000313" key="2">
    <source>
        <dbReference type="EMBL" id="GAX72859.1"/>
    </source>
</evidence>
<dbReference type="STRING" id="1157962.A0A250WQ90"/>
<feature type="compositionally biased region" description="Basic and acidic residues" evidence="1">
    <location>
        <begin position="423"/>
        <end position="432"/>
    </location>
</feature>
<feature type="region of interest" description="Disordered" evidence="1">
    <location>
        <begin position="1"/>
        <end position="22"/>
    </location>
</feature>
<feature type="compositionally biased region" description="Polar residues" evidence="1">
    <location>
        <begin position="825"/>
        <end position="834"/>
    </location>
</feature>
<organism evidence="2 3">
    <name type="scientific">Chlamydomonas eustigma</name>
    <dbReference type="NCBI Taxonomy" id="1157962"/>
    <lineage>
        <taxon>Eukaryota</taxon>
        <taxon>Viridiplantae</taxon>
        <taxon>Chlorophyta</taxon>
        <taxon>core chlorophytes</taxon>
        <taxon>Chlorophyceae</taxon>
        <taxon>CS clade</taxon>
        <taxon>Chlamydomonadales</taxon>
        <taxon>Chlamydomonadaceae</taxon>
        <taxon>Chlamydomonas</taxon>
    </lineage>
</organism>
<accession>A0A250WQ90</accession>
<feature type="compositionally biased region" description="Basic and acidic residues" evidence="1">
    <location>
        <begin position="675"/>
        <end position="684"/>
    </location>
</feature>
<feature type="region of interest" description="Disordered" evidence="1">
    <location>
        <begin position="860"/>
        <end position="886"/>
    </location>
</feature>
<feature type="compositionally biased region" description="Polar residues" evidence="1">
    <location>
        <begin position="705"/>
        <end position="717"/>
    </location>
</feature>
<comment type="caution">
    <text evidence="2">The sequence shown here is derived from an EMBL/GenBank/DDBJ whole genome shotgun (WGS) entry which is preliminary data.</text>
</comment>
<keyword evidence="3" id="KW-1185">Reference proteome</keyword>
<feature type="region of interest" description="Disordered" evidence="1">
    <location>
        <begin position="798"/>
        <end position="848"/>
    </location>
</feature>